<feature type="domain" description="B-block binding subunit of TFIIIC" evidence="7">
    <location>
        <begin position="196"/>
        <end position="249"/>
    </location>
</feature>
<evidence type="ECO:0000259" key="8">
    <source>
        <dbReference type="Pfam" id="PF24101"/>
    </source>
</evidence>
<dbReference type="Pfam" id="PF24101">
    <property type="entry name" value="WHD_GTF3C1"/>
    <property type="match status" value="1"/>
</dbReference>
<organism evidence="9 10">
    <name type="scientific">Tigriopus californicus</name>
    <name type="common">Marine copepod</name>
    <dbReference type="NCBI Taxonomy" id="6832"/>
    <lineage>
        <taxon>Eukaryota</taxon>
        <taxon>Metazoa</taxon>
        <taxon>Ecdysozoa</taxon>
        <taxon>Arthropoda</taxon>
        <taxon>Crustacea</taxon>
        <taxon>Multicrustacea</taxon>
        <taxon>Hexanauplia</taxon>
        <taxon>Copepoda</taxon>
        <taxon>Harpacticoida</taxon>
        <taxon>Harpacticidae</taxon>
        <taxon>Tigriopus</taxon>
    </lineage>
</organism>
<feature type="compositionally biased region" description="Polar residues" evidence="6">
    <location>
        <begin position="961"/>
        <end position="972"/>
    </location>
</feature>
<dbReference type="Proteomes" id="UP000318571">
    <property type="component" value="Chromosome 12"/>
</dbReference>
<dbReference type="GO" id="GO:0005634">
    <property type="term" value="C:nucleus"/>
    <property type="evidence" value="ECO:0007669"/>
    <property type="project" value="UniProtKB-SubCell"/>
</dbReference>
<dbReference type="GO" id="GO:0006384">
    <property type="term" value="P:transcription initiation at RNA polymerase III promoter"/>
    <property type="evidence" value="ECO:0007669"/>
    <property type="project" value="InterPro"/>
</dbReference>
<dbReference type="InterPro" id="IPR044210">
    <property type="entry name" value="Tfc3-like"/>
</dbReference>
<dbReference type="GO" id="GO:0003677">
    <property type="term" value="F:DNA binding"/>
    <property type="evidence" value="ECO:0007669"/>
    <property type="project" value="UniProtKB-KW"/>
</dbReference>
<comment type="caution">
    <text evidence="9">The sequence shown here is derived from an EMBL/GenBank/DDBJ whole genome shotgun (WGS) entry which is preliminary data.</text>
</comment>
<evidence type="ECO:0000256" key="4">
    <source>
        <dbReference type="ARBA" id="ARBA00023163"/>
    </source>
</evidence>
<proteinExistence type="predicted"/>
<dbReference type="OMA" id="PHKVHVE"/>
<accession>A0A553PRF1</accession>
<dbReference type="PANTHER" id="PTHR15180">
    <property type="entry name" value="GENERAL TRANSCRIPTION FACTOR 3C POLYPEPTIDE 1"/>
    <property type="match status" value="1"/>
</dbReference>
<feature type="domain" description="GTF3C1 extended winged-helix" evidence="8">
    <location>
        <begin position="567"/>
        <end position="671"/>
    </location>
</feature>
<dbReference type="GO" id="GO:0042791">
    <property type="term" value="P:5S class rRNA transcription by RNA polymerase III"/>
    <property type="evidence" value="ECO:0007669"/>
    <property type="project" value="TreeGrafter"/>
</dbReference>
<feature type="region of interest" description="Disordered" evidence="6">
    <location>
        <begin position="479"/>
        <end position="504"/>
    </location>
</feature>
<dbReference type="Pfam" id="PF04182">
    <property type="entry name" value="B-block_TFIIIC"/>
    <property type="match status" value="1"/>
</dbReference>
<keyword evidence="2" id="KW-0597">Phosphoprotein</keyword>
<keyword evidence="10" id="KW-1185">Reference proteome</keyword>
<keyword evidence="3" id="KW-0238">DNA-binding</keyword>
<evidence type="ECO:0000313" key="9">
    <source>
        <dbReference type="EMBL" id="TRY80256.1"/>
    </source>
</evidence>
<dbReference type="EMBL" id="VCGU01000001">
    <property type="protein sequence ID" value="TRY80256.1"/>
    <property type="molecule type" value="Genomic_DNA"/>
</dbReference>
<gene>
    <name evidence="9" type="ORF">TCAL_09445</name>
</gene>
<evidence type="ECO:0000313" key="10">
    <source>
        <dbReference type="Proteomes" id="UP000318571"/>
    </source>
</evidence>
<reference evidence="9 10" key="1">
    <citation type="journal article" date="2018" name="Nat. Ecol. Evol.">
        <title>Genomic signatures of mitonuclear coevolution across populations of Tigriopus californicus.</title>
        <authorList>
            <person name="Barreto F.S."/>
            <person name="Watson E.T."/>
            <person name="Lima T.G."/>
            <person name="Willett C.S."/>
            <person name="Edmands S."/>
            <person name="Li W."/>
            <person name="Burton R.S."/>
        </authorList>
    </citation>
    <scope>NUCLEOTIDE SEQUENCE [LARGE SCALE GENOMIC DNA]</scope>
    <source>
        <strain evidence="9 10">San Diego</strain>
    </source>
</reference>
<feature type="compositionally biased region" description="Basic and acidic residues" evidence="6">
    <location>
        <begin position="983"/>
        <end position="1002"/>
    </location>
</feature>
<dbReference type="InterPro" id="IPR007309">
    <property type="entry name" value="TFIIIC_Bblock-bd"/>
</dbReference>
<name>A0A553PRF1_TIGCA</name>
<evidence type="ECO:0000259" key="7">
    <source>
        <dbReference type="Pfam" id="PF04182"/>
    </source>
</evidence>
<feature type="region of interest" description="Disordered" evidence="6">
    <location>
        <begin position="330"/>
        <end position="349"/>
    </location>
</feature>
<evidence type="ECO:0000256" key="1">
    <source>
        <dbReference type="ARBA" id="ARBA00004123"/>
    </source>
</evidence>
<sequence length="1914" mass="217763">MRWKRQDMNPVFAVLDEIALEGLDGITFEALELRLKRRWNPVTNGNGSPLFKEDPENPQHPTSNVNEKIRSFLWAVIRSKDEIGVFQLPEDRPPLVIFDRFEHIDSELGMIIEPDVLPRDIYPFQLVEDGEIKGSCQTYKERRDVTEAAKAYCEVEALLEAYEGQARLAFVASQWARAKALMGPNPDPLLVQTVSGMPWAILERIGRARELGEVTQGKMSLQFTKENPKTLFYHRKALIKESLIQKQGSLFHLTRFFVERRSKALILIHSLIKYLKEKDSHMAPYDEVRSYLNIGTSVKKLFKHTVFQRFIRGDIRVPYRALYPDATDLEWKSKNKSPNDERPLQDKEKQVRVVQLINPEVDPESVWQDVRDEMDEDDEDLEAGFIDQSKWKLTRSMMHQAYSLLEAMGPRGLSQQELGVQLGLGKLEARTICRNLERRNLVTILLHDQGRQRTTSFVAKKFEHLSVVSSEMEKEKKKLASLKAQGAPSSSASVSPIPDTPTVVQPQKILKSEPGYPIRERSSVDKSSTNVEISLGTAHIKIPGKKSPTKELKPNRSSLKKNPDQSLTFRQLRRSTSIIEAVRQHKVIDDPTKLYKMIQENEVNEGYEARMDKKSLLRLLVKLHDEGQIKNILVKMNCGDRFKTLHFVCEPNIHENHTVIQSAVEQAKMKFNIIPKLIKPEIKRCGGPGTEEFQGGSIGESVQAIQELNETSKTNQTYGLRPKLPLSVFVQLVNITTFVEGLSELLEHPIRKHLPVRSLSVPMRNKLLARRKYIFTVHEVATRLCYIGVLQFGPQKLKEKDQVFLYLNKQASLINTTSCSPSYHRVVYQDEVDYPVNRYLFIKWENAEKYWFDMYEICMNTPLGSSSSVQGEEIILEKMDKKPALLTAQSPKKCGEAIEYDNATIPGDHLGAGGLDSSMFAHLKRNWSWTTSNNARPKIDPGSQADKKYSFPSMTAKLNVNFANNSAKSSPTPRKPVKRRKHQEGDGKASKSKAKSEVDLAKAKPTRSTSHVVKRVIKPRVKNTERRPYYDEVDKSALRLMRKLRVDWSAQEDSFLLLCKVAGSYLCKNSRNQMVQYTWVRDLLHRHFEESLNKTSHACQRRLNYMMKNPTTASNVTLFLADLHQDHEIVGQFVVPLNGVLTREENDTRLARDFEPLVEKLVEKYRNSTSRQTQIKLPDTLEELNAKYTIVNPPISMAEACKTFTDPQDINDIRASVINALITSSLCSATDKVNVAFQLFKIYQQYPDSLIRRVMTKLRTDKMASGIPFFLLSKFCSLTWFTIFPQVSLKKHFNKSRLKHGNFLPLNASPYQLSVSFAHKFLNRYQHDIYEQSWIMTRKILENEVKHQTGTEVVINQEGGYAAAILALMGKQKLTFRTEVPEQLVVLDPNLSLVDHQYVRILQRYRELLKVSGSSEVETFEFSERSNDEGESSSAQWQAFGGGNKKDLTVTDLFRKTDSLLKSSSPSKRTATVLVESMSKRAKLDVHDVQDPKPESEIVFRENESSPSMSVDDVSNSKVAKSASRIALYMMREEIKDSSNPNVQHSHDFFVISSCAIEIRMKPSMVEDGGTVSFGSHGTQMVVPKSLLPGNSDACRDILQSYGMRLNGTANQGTLKMNQSIIPPSMPSLSDCLSESNLSEVDQITVTSLFNLVVSKKEFGATAQDILDLDMPFLDSAKETCLRFLLDRRQVLMVGVVTVRFVTHNQAQPWLLHSYRTTRTSFTERREPPPSAILDTQSQTTVRTSDLKHGVRNPKASNEVAEAAEKVDWTKVEEIHIRLRPWLRIDGLLNRRVLDRLLGAVLGQIMQFPGETLTMVFNRFTPALQPVHIKDLLLILERLECVTVGRLVKTGQLGLFRVKPTISVTNGSILLDNDNEVFIEPTVDAVVRLGQFIGDKQYTVDFVGHCSCHPEKRL</sequence>
<keyword evidence="4" id="KW-0804">Transcription</keyword>
<evidence type="ECO:0000256" key="5">
    <source>
        <dbReference type="ARBA" id="ARBA00023242"/>
    </source>
</evidence>
<protein>
    <submittedName>
        <fullName evidence="9">Uncharacterized protein</fullName>
    </submittedName>
</protein>
<comment type="subcellular location">
    <subcellularLocation>
        <location evidence="1">Nucleus</location>
    </subcellularLocation>
</comment>
<dbReference type="STRING" id="6832.A0A553PRF1"/>
<evidence type="ECO:0000256" key="2">
    <source>
        <dbReference type="ARBA" id="ARBA00022553"/>
    </source>
</evidence>
<dbReference type="PANTHER" id="PTHR15180:SF1">
    <property type="entry name" value="GENERAL TRANSCRIPTION FACTOR 3C POLYPEPTIDE 1"/>
    <property type="match status" value="1"/>
</dbReference>
<keyword evidence="5" id="KW-0539">Nucleus</keyword>
<dbReference type="GO" id="GO:0000127">
    <property type="term" value="C:transcription factor TFIIIC complex"/>
    <property type="evidence" value="ECO:0007669"/>
    <property type="project" value="InterPro"/>
</dbReference>
<feature type="compositionally biased region" description="Low complexity" evidence="6">
    <location>
        <begin position="481"/>
        <end position="496"/>
    </location>
</feature>
<evidence type="ECO:0000256" key="6">
    <source>
        <dbReference type="SAM" id="MobiDB-lite"/>
    </source>
</evidence>
<feature type="region of interest" description="Disordered" evidence="6">
    <location>
        <begin position="961"/>
        <end position="1010"/>
    </location>
</feature>
<feature type="region of interest" description="Disordered" evidence="6">
    <location>
        <begin position="542"/>
        <end position="565"/>
    </location>
</feature>
<dbReference type="InterPro" id="IPR056467">
    <property type="entry name" value="eWH_GTF3C1"/>
</dbReference>
<evidence type="ECO:0000256" key="3">
    <source>
        <dbReference type="ARBA" id="ARBA00023125"/>
    </source>
</evidence>